<reference evidence="1 2" key="1">
    <citation type="submission" date="2019-02" db="EMBL/GenBank/DDBJ databases">
        <title>Deep-cultivation of Planctomycetes and their phenomic and genomic characterization uncovers novel biology.</title>
        <authorList>
            <person name="Wiegand S."/>
            <person name="Jogler M."/>
            <person name="Boedeker C."/>
            <person name="Pinto D."/>
            <person name="Vollmers J."/>
            <person name="Rivas-Marin E."/>
            <person name="Kohn T."/>
            <person name="Peeters S.H."/>
            <person name="Heuer A."/>
            <person name="Rast P."/>
            <person name="Oberbeckmann S."/>
            <person name="Bunk B."/>
            <person name="Jeske O."/>
            <person name="Meyerdierks A."/>
            <person name="Storesund J.E."/>
            <person name="Kallscheuer N."/>
            <person name="Luecker S."/>
            <person name="Lage O.M."/>
            <person name="Pohl T."/>
            <person name="Merkel B.J."/>
            <person name="Hornburger P."/>
            <person name="Mueller R.-W."/>
            <person name="Bruemmer F."/>
            <person name="Labrenz M."/>
            <person name="Spormann A.M."/>
            <person name="Op Den Camp H."/>
            <person name="Overmann J."/>
            <person name="Amann R."/>
            <person name="Jetten M.S.M."/>
            <person name="Mascher T."/>
            <person name="Medema M.H."/>
            <person name="Devos D.P."/>
            <person name="Kaster A.-K."/>
            <person name="Ovreas L."/>
            <person name="Rohde M."/>
            <person name="Galperin M.Y."/>
            <person name="Jogler C."/>
        </authorList>
    </citation>
    <scope>NUCLEOTIDE SEQUENCE [LARGE SCALE GENOMIC DNA]</scope>
    <source>
        <strain evidence="1 2">Poly51</strain>
    </source>
</reference>
<sequence length="305" mass="32913">MKTSSAWFGWLLVAGCHVVTLSTAVGVVRADDSVSPSVTPLSIATLPNAYRVSDRVISGGVPDGDAGLAALVDLGVRTIISVDGARPDVESADRHGLRYIHLPHGYDGIRSTRAKELAKAILELPTPIYIHCHHGKHRSPAAAAVACITSGRMTPDDGIELLRIAGTGAEYVGLYQAVERAQAVDVDELKSIQTDFLPQAPVPPLTTWMVELEQTFDQLATLVKSGDREQSIPQAVLLREHFTELLRGEHGNDAAQEFRKRFARSLEKSNELESAIRSGSPDSPAILSQIKSECMSCHQAHRDAS</sequence>
<dbReference type="GO" id="GO:0005506">
    <property type="term" value="F:iron ion binding"/>
    <property type="evidence" value="ECO:0007669"/>
    <property type="project" value="InterPro"/>
</dbReference>
<dbReference type="PROSITE" id="PS00383">
    <property type="entry name" value="TYR_PHOSPHATASE_1"/>
    <property type="match status" value="1"/>
</dbReference>
<dbReference type="CDD" id="cd14494">
    <property type="entry name" value="PTP_DSP_cys"/>
    <property type="match status" value="1"/>
</dbReference>
<dbReference type="InterPro" id="IPR029021">
    <property type="entry name" value="Prot-tyrosine_phosphatase-like"/>
</dbReference>
<evidence type="ECO:0000313" key="1">
    <source>
        <dbReference type="EMBL" id="TWU60754.1"/>
    </source>
</evidence>
<dbReference type="InterPro" id="IPR010980">
    <property type="entry name" value="Cyt_c/b562"/>
</dbReference>
<dbReference type="Gene3D" id="3.90.190.10">
    <property type="entry name" value="Protein tyrosine phosphatase superfamily"/>
    <property type="match status" value="1"/>
</dbReference>
<evidence type="ECO:0008006" key="3">
    <source>
        <dbReference type="Google" id="ProtNLM"/>
    </source>
</evidence>
<dbReference type="GO" id="GO:0022900">
    <property type="term" value="P:electron transport chain"/>
    <property type="evidence" value="ECO:0007669"/>
    <property type="project" value="InterPro"/>
</dbReference>
<name>A0A5C6FLR1_9BACT</name>
<organism evidence="1 2">
    <name type="scientific">Rubripirellula tenax</name>
    <dbReference type="NCBI Taxonomy" id="2528015"/>
    <lineage>
        <taxon>Bacteria</taxon>
        <taxon>Pseudomonadati</taxon>
        <taxon>Planctomycetota</taxon>
        <taxon>Planctomycetia</taxon>
        <taxon>Pirellulales</taxon>
        <taxon>Pirellulaceae</taxon>
        <taxon>Rubripirellula</taxon>
    </lineage>
</organism>
<dbReference type="SUPFAM" id="SSF52799">
    <property type="entry name" value="(Phosphotyrosine protein) phosphatases II"/>
    <property type="match status" value="1"/>
</dbReference>
<accession>A0A5C6FLR1</accession>
<proteinExistence type="predicted"/>
<keyword evidence="2" id="KW-1185">Reference proteome</keyword>
<dbReference type="GO" id="GO:0009055">
    <property type="term" value="F:electron transfer activity"/>
    <property type="evidence" value="ECO:0007669"/>
    <property type="project" value="InterPro"/>
</dbReference>
<dbReference type="SUPFAM" id="SSF47175">
    <property type="entry name" value="Cytochromes"/>
    <property type="match status" value="1"/>
</dbReference>
<dbReference type="Proteomes" id="UP000318288">
    <property type="component" value="Unassembled WGS sequence"/>
</dbReference>
<dbReference type="OrthoDB" id="251220at2"/>
<dbReference type="AlphaFoldDB" id="A0A5C6FLR1"/>
<gene>
    <name evidence="1" type="ORF">Poly51_10350</name>
</gene>
<dbReference type="PROSITE" id="PS51257">
    <property type="entry name" value="PROKAR_LIPOPROTEIN"/>
    <property type="match status" value="1"/>
</dbReference>
<dbReference type="InterPro" id="IPR016130">
    <property type="entry name" value="Tyr_Pase_AS"/>
</dbReference>
<protein>
    <recommendedName>
        <fullName evidence="3">Cytochrome C</fullName>
    </recommendedName>
</protein>
<evidence type="ECO:0000313" key="2">
    <source>
        <dbReference type="Proteomes" id="UP000318288"/>
    </source>
</evidence>
<dbReference type="GO" id="GO:0020037">
    <property type="term" value="F:heme binding"/>
    <property type="evidence" value="ECO:0007669"/>
    <property type="project" value="InterPro"/>
</dbReference>
<comment type="caution">
    <text evidence="1">The sequence shown here is derived from an EMBL/GenBank/DDBJ whole genome shotgun (WGS) entry which is preliminary data.</text>
</comment>
<dbReference type="EMBL" id="SJPW01000001">
    <property type="protein sequence ID" value="TWU60754.1"/>
    <property type="molecule type" value="Genomic_DNA"/>
</dbReference>
<dbReference type="RefSeq" id="WP_146454780.1">
    <property type="nucleotide sequence ID" value="NZ_SJPW01000001.1"/>
</dbReference>